<comment type="caution">
    <text evidence="1">The sequence shown here is derived from an EMBL/GenBank/DDBJ whole genome shotgun (WGS) entry which is preliminary data.</text>
</comment>
<dbReference type="Gene3D" id="2.40.160.130">
    <property type="entry name" value="Capsule assembly protein Wzi"/>
    <property type="match status" value="1"/>
</dbReference>
<dbReference type="InterPro" id="IPR038636">
    <property type="entry name" value="Wzi_sf"/>
</dbReference>
<name>A0ABP8K443_9BACT</name>
<sequence length="522" mass="58351">MMKLLSIGFGAFILTVSPALAQRIPRYMYAEAGVSAASTNQTPFWMHANQFGIVPKEGPFGTVRAGIYRDYRPYADSAAGKSSRGIRFDWGYGLNVVANAAPQSAVLLPELYVKARISIFEVRAGRWRQVIGLADSTLGVGPYSWSANALPMPRVEVSIPVFTPIEFTKGILSVQGAYAHGWFDNGGIIKNFYLHQKALYFRLGKETWPVRLYGGANHQVQWGGRSSINNPLFVKDGRLPSTFRDYIDVVTGASLPARSVVDTTRLPTIDSNNRIGNHLGSVDLGGELLLPGFSLLLYRQFIFEDGSLFHGNNITDGLTGIRFQSRKPLSDAFQLRHIVFEVMDTRNQGGPEFTFEDKTRGNDEYFNNYQYAMGWSYLGRTIGTPFITPQTDSREGLPKMNITPDDLRSFTNNNRVLVVHAGVAGNIFRNYTFQLKCSVSDNRGRYIIPFPYHTWQVSSYARFGMPLNAAQGLWANLTVANDNGLLYKNSTGFYFSIRKEWLSGPVGRFARSARSVTNPRHY</sequence>
<keyword evidence="2" id="KW-1185">Reference proteome</keyword>
<organism evidence="1 2">
    <name type="scientific">Nibrella viscosa</name>
    <dbReference type="NCBI Taxonomy" id="1084524"/>
    <lineage>
        <taxon>Bacteria</taxon>
        <taxon>Pseudomonadati</taxon>
        <taxon>Bacteroidota</taxon>
        <taxon>Cytophagia</taxon>
        <taxon>Cytophagales</taxon>
        <taxon>Spirosomataceae</taxon>
        <taxon>Nibrella</taxon>
    </lineage>
</organism>
<dbReference type="RefSeq" id="WP_345265182.1">
    <property type="nucleotide sequence ID" value="NZ_BAABHB010000002.1"/>
</dbReference>
<dbReference type="Proteomes" id="UP001500936">
    <property type="component" value="Unassembled WGS sequence"/>
</dbReference>
<evidence type="ECO:0000313" key="2">
    <source>
        <dbReference type="Proteomes" id="UP001500936"/>
    </source>
</evidence>
<proteinExistence type="predicted"/>
<reference evidence="2" key="1">
    <citation type="journal article" date="2019" name="Int. J. Syst. Evol. Microbiol.">
        <title>The Global Catalogue of Microorganisms (GCM) 10K type strain sequencing project: providing services to taxonomists for standard genome sequencing and annotation.</title>
        <authorList>
            <consortium name="The Broad Institute Genomics Platform"/>
            <consortium name="The Broad Institute Genome Sequencing Center for Infectious Disease"/>
            <person name="Wu L."/>
            <person name="Ma J."/>
        </authorList>
    </citation>
    <scope>NUCLEOTIDE SEQUENCE [LARGE SCALE GENOMIC DNA]</scope>
    <source>
        <strain evidence="2">JCM 17925</strain>
    </source>
</reference>
<protein>
    <submittedName>
        <fullName evidence="1">Capsule assembly Wzi family protein</fullName>
    </submittedName>
</protein>
<accession>A0ABP8K443</accession>
<dbReference type="EMBL" id="BAABHB010000002">
    <property type="protein sequence ID" value="GAA4400202.1"/>
    <property type="molecule type" value="Genomic_DNA"/>
</dbReference>
<evidence type="ECO:0000313" key="1">
    <source>
        <dbReference type="EMBL" id="GAA4400202.1"/>
    </source>
</evidence>
<gene>
    <name evidence="1" type="ORF">GCM10023187_13130</name>
</gene>